<accession>A0ABY7WXF2</accession>
<protein>
    <submittedName>
        <fullName evidence="1">HK97 gp10 family phage protein</fullName>
    </submittedName>
</protein>
<name>A0ABY7WXF2_9LACO</name>
<proteinExistence type="predicted"/>
<dbReference type="RefSeq" id="WP_274261915.1">
    <property type="nucleotide sequence ID" value="NZ_CP117884.1"/>
</dbReference>
<reference evidence="1 2" key="1">
    <citation type="submission" date="2023-02" db="EMBL/GenBank/DDBJ databases">
        <title>Genome sequence of Lacticaseibacillus sp. KACC 23028.</title>
        <authorList>
            <person name="Kim S."/>
            <person name="Heo J."/>
            <person name="Kwon S.-W."/>
        </authorList>
    </citation>
    <scope>NUCLEOTIDE SEQUENCE [LARGE SCALE GENOMIC DNA]</scope>
    <source>
        <strain evidence="1 2">KACC 23028</strain>
    </source>
</reference>
<organism evidence="1 2">
    <name type="scientific">Lacticaseibacillus pabuli</name>
    <dbReference type="NCBI Taxonomy" id="3025672"/>
    <lineage>
        <taxon>Bacteria</taxon>
        <taxon>Bacillati</taxon>
        <taxon>Bacillota</taxon>
        <taxon>Bacilli</taxon>
        <taxon>Lactobacillales</taxon>
        <taxon>Lactobacillaceae</taxon>
        <taxon>Lacticaseibacillus</taxon>
    </lineage>
</organism>
<dbReference type="Pfam" id="PF04883">
    <property type="entry name" value="HK97-gp10_like"/>
    <property type="match status" value="1"/>
</dbReference>
<gene>
    <name evidence="1" type="ORF">PQ472_05190</name>
</gene>
<keyword evidence="2" id="KW-1185">Reference proteome</keyword>
<evidence type="ECO:0000313" key="1">
    <source>
        <dbReference type="EMBL" id="WDF83632.1"/>
    </source>
</evidence>
<evidence type="ECO:0000313" key="2">
    <source>
        <dbReference type="Proteomes" id="UP001220377"/>
    </source>
</evidence>
<dbReference type="Proteomes" id="UP001220377">
    <property type="component" value="Chromosome"/>
</dbReference>
<dbReference type="EMBL" id="CP117884">
    <property type="protein sequence ID" value="WDF83632.1"/>
    <property type="molecule type" value="Genomic_DNA"/>
</dbReference>
<sequence length="147" mass="15731">MAGDIEVDYSQLEAFSKRMAVMANGGFEQKVATTVKQAGQSLVTAVKSLTPVKSGSLRRQWRLTKIGYGGGAFTVTLSNGAEYASFVESGHRQKVGQYVPAIGKRLVAPWVEGSFMMRDGVKAGMPAATRIIDKGVQQALEEVFGGK</sequence>
<dbReference type="InterPro" id="IPR010064">
    <property type="entry name" value="HK97-gp10_tail"/>
</dbReference>